<evidence type="ECO:0000259" key="7">
    <source>
        <dbReference type="Pfam" id="PF00892"/>
    </source>
</evidence>
<dbReference type="InterPro" id="IPR050638">
    <property type="entry name" value="AA-Vitamin_Transporters"/>
</dbReference>
<evidence type="ECO:0000256" key="4">
    <source>
        <dbReference type="ARBA" id="ARBA00022989"/>
    </source>
</evidence>
<dbReference type="InterPro" id="IPR000620">
    <property type="entry name" value="EamA_dom"/>
</dbReference>
<evidence type="ECO:0000256" key="6">
    <source>
        <dbReference type="SAM" id="Phobius"/>
    </source>
</evidence>
<feature type="transmembrane region" description="Helical" evidence="6">
    <location>
        <begin position="119"/>
        <end position="137"/>
    </location>
</feature>
<dbReference type="PANTHER" id="PTHR32322:SF2">
    <property type="entry name" value="EAMA DOMAIN-CONTAINING PROTEIN"/>
    <property type="match status" value="1"/>
</dbReference>
<proteinExistence type="inferred from homology"/>
<dbReference type="EMBL" id="RAQO01000005">
    <property type="protein sequence ID" value="RKF18894.1"/>
    <property type="molecule type" value="Genomic_DNA"/>
</dbReference>
<feature type="domain" description="EamA" evidence="7">
    <location>
        <begin position="146"/>
        <end position="282"/>
    </location>
</feature>
<dbReference type="SUPFAM" id="SSF103481">
    <property type="entry name" value="Multidrug resistance efflux transporter EmrE"/>
    <property type="match status" value="2"/>
</dbReference>
<dbReference type="GO" id="GO:0016020">
    <property type="term" value="C:membrane"/>
    <property type="evidence" value="ECO:0007669"/>
    <property type="project" value="UniProtKB-SubCell"/>
</dbReference>
<keyword evidence="5 6" id="KW-0472">Membrane</keyword>
<accession>A0A420EE12</accession>
<feature type="domain" description="EamA" evidence="7">
    <location>
        <begin position="10"/>
        <end position="136"/>
    </location>
</feature>
<comment type="similarity">
    <text evidence="2">Belongs to the EamA transporter family.</text>
</comment>
<evidence type="ECO:0000313" key="8">
    <source>
        <dbReference type="EMBL" id="RKF18894.1"/>
    </source>
</evidence>
<evidence type="ECO:0000256" key="3">
    <source>
        <dbReference type="ARBA" id="ARBA00022692"/>
    </source>
</evidence>
<feature type="transmembrane region" description="Helical" evidence="6">
    <location>
        <begin position="37"/>
        <end position="55"/>
    </location>
</feature>
<feature type="transmembrane region" description="Helical" evidence="6">
    <location>
        <begin position="210"/>
        <end position="228"/>
    </location>
</feature>
<protein>
    <submittedName>
        <fullName evidence="8">DMT family transporter</fullName>
    </submittedName>
</protein>
<keyword evidence="3 6" id="KW-0812">Transmembrane</keyword>
<gene>
    <name evidence="8" type="ORF">DBZ36_10025</name>
</gene>
<dbReference type="OrthoDB" id="5430053at2"/>
<reference evidence="8 9" key="1">
    <citation type="submission" date="2018-09" db="EMBL/GenBank/DDBJ databases">
        <authorList>
            <person name="Wang Z."/>
        </authorList>
    </citation>
    <scope>NUCLEOTIDE SEQUENCE [LARGE SCALE GENOMIC DNA]</scope>
    <source>
        <strain evidence="8 9">ALS 81</strain>
    </source>
</reference>
<dbReference type="PANTHER" id="PTHR32322">
    <property type="entry name" value="INNER MEMBRANE TRANSPORTER"/>
    <property type="match status" value="1"/>
</dbReference>
<dbReference type="Pfam" id="PF00892">
    <property type="entry name" value="EamA"/>
    <property type="match status" value="2"/>
</dbReference>
<feature type="transmembrane region" description="Helical" evidence="6">
    <location>
        <begin position="67"/>
        <end position="86"/>
    </location>
</feature>
<evidence type="ECO:0000313" key="9">
    <source>
        <dbReference type="Proteomes" id="UP000286482"/>
    </source>
</evidence>
<dbReference type="RefSeq" id="WP_120354807.1">
    <property type="nucleotide sequence ID" value="NZ_RAQO01000005.1"/>
</dbReference>
<keyword evidence="4 6" id="KW-1133">Transmembrane helix</keyword>
<dbReference type="Proteomes" id="UP000286482">
    <property type="component" value="Unassembled WGS sequence"/>
</dbReference>
<dbReference type="AlphaFoldDB" id="A0A420EE12"/>
<feature type="transmembrane region" description="Helical" evidence="6">
    <location>
        <begin position="92"/>
        <end position="112"/>
    </location>
</feature>
<feature type="transmembrane region" description="Helical" evidence="6">
    <location>
        <begin position="240"/>
        <end position="259"/>
    </location>
</feature>
<evidence type="ECO:0000256" key="1">
    <source>
        <dbReference type="ARBA" id="ARBA00004141"/>
    </source>
</evidence>
<organism evidence="8 9">
    <name type="scientific">Alginatibacterium sediminis</name>
    <dbReference type="NCBI Taxonomy" id="2164068"/>
    <lineage>
        <taxon>Bacteria</taxon>
        <taxon>Pseudomonadati</taxon>
        <taxon>Pseudomonadota</taxon>
        <taxon>Gammaproteobacteria</taxon>
        <taxon>Alteromonadales</taxon>
        <taxon>Alteromonadaceae</taxon>
        <taxon>Alginatibacterium</taxon>
    </lineage>
</organism>
<name>A0A420EE12_9ALTE</name>
<sequence>MKPIQVLFALTVTALAPIVWGSTYIVTTELLPSNIPLTAALLRALPAGMVLVLITRTKPQGQWWGKLAILGLLNIGFFFYCLFFAATHLPGGMAALVMAISPILVITLNFLLNKSPLSLNQGLASVLGVVGIALLVLNNQAALDLSGVVMGLLGAFSMALGMVLTKRWNRPTDMNLLGFTGWQLLFGGLMLLPVSLWFEGLPRSLSLNNMVGYAYLTIVGSMIAYSLWFRGLEKLPTVTVSFLGLLSSVSAVALGYFILGESLTIMQFVGAMTIFVSIVLASTASKPRPIVKADKTALEPRLT</sequence>
<dbReference type="Gene3D" id="1.10.3730.20">
    <property type="match status" value="1"/>
</dbReference>
<comment type="caution">
    <text evidence="8">The sequence shown here is derived from an EMBL/GenBank/DDBJ whole genome shotgun (WGS) entry which is preliminary data.</text>
</comment>
<evidence type="ECO:0000256" key="5">
    <source>
        <dbReference type="ARBA" id="ARBA00023136"/>
    </source>
</evidence>
<feature type="transmembrane region" description="Helical" evidence="6">
    <location>
        <begin position="143"/>
        <end position="164"/>
    </location>
</feature>
<dbReference type="InterPro" id="IPR037185">
    <property type="entry name" value="EmrE-like"/>
</dbReference>
<comment type="subcellular location">
    <subcellularLocation>
        <location evidence="1">Membrane</location>
        <topology evidence="1">Multi-pass membrane protein</topology>
    </subcellularLocation>
</comment>
<keyword evidence="9" id="KW-1185">Reference proteome</keyword>
<feature type="transmembrane region" description="Helical" evidence="6">
    <location>
        <begin position="176"/>
        <end position="198"/>
    </location>
</feature>
<evidence type="ECO:0000256" key="2">
    <source>
        <dbReference type="ARBA" id="ARBA00007362"/>
    </source>
</evidence>
<feature type="transmembrane region" description="Helical" evidence="6">
    <location>
        <begin position="265"/>
        <end position="285"/>
    </location>
</feature>